<comment type="similarity">
    <text evidence="3 15 17">Belongs to the RNA methyltransferase TrmD family.</text>
</comment>
<dbReference type="EC" id="2.1.1.228" evidence="5 15"/>
<dbReference type="InterPro" id="IPR023148">
    <property type="entry name" value="tRNA_m1G_MeTrfase_C_sf"/>
</dbReference>
<dbReference type="HAMAP" id="MF_00605">
    <property type="entry name" value="TrmD"/>
    <property type="match status" value="1"/>
</dbReference>
<gene>
    <name evidence="15" type="primary">trmD</name>
    <name evidence="19" type="ORF">A2970_02300</name>
</gene>
<dbReference type="NCBIfam" id="NF000648">
    <property type="entry name" value="PRK00026.1"/>
    <property type="match status" value="1"/>
</dbReference>
<dbReference type="EMBL" id="MGAT01000013">
    <property type="protein sequence ID" value="OGK52856.1"/>
    <property type="molecule type" value="Genomic_DNA"/>
</dbReference>
<evidence type="ECO:0000256" key="2">
    <source>
        <dbReference type="ARBA" id="ARBA00004496"/>
    </source>
</evidence>
<feature type="binding site" evidence="15 16">
    <location>
        <begin position="141"/>
        <end position="146"/>
    </location>
    <ligand>
        <name>S-adenosyl-L-methionine</name>
        <dbReference type="ChEBI" id="CHEBI:59789"/>
    </ligand>
</feature>
<evidence type="ECO:0000256" key="4">
    <source>
        <dbReference type="ARBA" id="ARBA00011738"/>
    </source>
</evidence>
<dbReference type="Proteomes" id="UP000178857">
    <property type="component" value="Unassembled WGS sequence"/>
</dbReference>
<comment type="subunit">
    <text evidence="4 15 17">Homodimer.</text>
</comment>
<evidence type="ECO:0000256" key="7">
    <source>
        <dbReference type="ARBA" id="ARBA00022490"/>
    </source>
</evidence>
<evidence type="ECO:0000256" key="15">
    <source>
        <dbReference type="HAMAP-Rule" id="MF_00605"/>
    </source>
</evidence>
<keyword evidence="8 15" id="KW-0489">Methyltransferase</keyword>
<protein>
    <recommendedName>
        <fullName evidence="6 15">tRNA (guanine-N(1)-)-methyltransferase</fullName>
        <ecNumber evidence="5 15">2.1.1.228</ecNumber>
    </recommendedName>
    <alternativeName>
        <fullName evidence="12 15">M1G-methyltransferase</fullName>
    </alternativeName>
    <alternativeName>
        <fullName evidence="13 15">tRNA [GM37] methyltransferase</fullName>
    </alternativeName>
</protein>
<evidence type="ECO:0000256" key="17">
    <source>
        <dbReference type="RuleBase" id="RU003464"/>
    </source>
</evidence>
<sequence>MKISIITLFPKMVSSFFEESIIKRAVEKKLTEIEIVDLRKFATDSYGTVDDRPYGGGAGMVLKVDVLHKAIQSVIPNTSLSSRAKSRDPAKHIVLTSARGKVFDQDKAKKFSKLNHLVIIAGHYEGVDERVLDYVDEELSIGDFVMTGGEIAAAAIIDAAVRLIPRVLKKSDATANETFDIAGKKLLEYPHYTRPEVYQGKKVPEVLLGGDHKKIDEWRLKKALELTKKRRPDLLD</sequence>
<evidence type="ECO:0000256" key="1">
    <source>
        <dbReference type="ARBA" id="ARBA00002634"/>
    </source>
</evidence>
<evidence type="ECO:0000313" key="19">
    <source>
        <dbReference type="EMBL" id="OGK52856.1"/>
    </source>
</evidence>
<evidence type="ECO:0000256" key="14">
    <source>
        <dbReference type="ARBA" id="ARBA00047783"/>
    </source>
</evidence>
<evidence type="ECO:0000256" key="9">
    <source>
        <dbReference type="ARBA" id="ARBA00022679"/>
    </source>
</evidence>
<feature type="binding site" evidence="15 16">
    <location>
        <position position="122"/>
    </location>
    <ligand>
        <name>S-adenosyl-L-methionine</name>
        <dbReference type="ChEBI" id="CHEBI:59789"/>
    </ligand>
</feature>
<evidence type="ECO:0000313" key="20">
    <source>
        <dbReference type="Proteomes" id="UP000178857"/>
    </source>
</evidence>
<dbReference type="PANTHER" id="PTHR46417:SF1">
    <property type="entry name" value="TRNA (GUANINE-N(1)-)-METHYLTRANSFERASE"/>
    <property type="match status" value="1"/>
</dbReference>
<evidence type="ECO:0000256" key="6">
    <source>
        <dbReference type="ARBA" id="ARBA00014679"/>
    </source>
</evidence>
<dbReference type="AlphaFoldDB" id="A0A1F7JB62"/>
<evidence type="ECO:0000256" key="13">
    <source>
        <dbReference type="ARBA" id="ARBA00033392"/>
    </source>
</evidence>
<dbReference type="InterPro" id="IPR029026">
    <property type="entry name" value="tRNA_m1G_MTases_N"/>
</dbReference>
<dbReference type="InterPro" id="IPR029028">
    <property type="entry name" value="Alpha/beta_knot_MTases"/>
</dbReference>
<keyword evidence="11 15" id="KW-0819">tRNA processing</keyword>
<dbReference type="NCBIfam" id="TIGR00088">
    <property type="entry name" value="trmD"/>
    <property type="match status" value="1"/>
</dbReference>
<dbReference type="PIRSF" id="PIRSF000386">
    <property type="entry name" value="tRNA_mtase"/>
    <property type="match status" value="1"/>
</dbReference>
<dbReference type="InterPro" id="IPR016009">
    <property type="entry name" value="tRNA_MeTrfase_TRMD/TRM10"/>
</dbReference>
<organism evidence="19 20">
    <name type="scientific">Candidatus Roizmanbacteria bacterium RIFCSPLOWO2_01_FULL_44_13</name>
    <dbReference type="NCBI Taxonomy" id="1802069"/>
    <lineage>
        <taxon>Bacteria</taxon>
        <taxon>Candidatus Roizmaniibacteriota</taxon>
    </lineage>
</organism>
<evidence type="ECO:0000256" key="16">
    <source>
        <dbReference type="PIRSR" id="PIRSR000386-1"/>
    </source>
</evidence>
<dbReference type="InterPro" id="IPR002649">
    <property type="entry name" value="tRNA_m1G_MeTrfase_TrmD"/>
</dbReference>
<evidence type="ECO:0000256" key="8">
    <source>
        <dbReference type="ARBA" id="ARBA00022603"/>
    </source>
</evidence>
<accession>A0A1F7JB62</accession>
<dbReference type="Gene3D" id="3.40.1280.10">
    <property type="match status" value="1"/>
</dbReference>
<reference evidence="19 20" key="1">
    <citation type="journal article" date="2016" name="Nat. Commun.">
        <title>Thousands of microbial genomes shed light on interconnected biogeochemical processes in an aquifer system.</title>
        <authorList>
            <person name="Anantharaman K."/>
            <person name="Brown C.T."/>
            <person name="Hug L.A."/>
            <person name="Sharon I."/>
            <person name="Castelle C.J."/>
            <person name="Probst A.J."/>
            <person name="Thomas B.C."/>
            <person name="Singh A."/>
            <person name="Wilkins M.J."/>
            <person name="Karaoz U."/>
            <person name="Brodie E.L."/>
            <person name="Williams K.H."/>
            <person name="Hubbard S.S."/>
            <person name="Banfield J.F."/>
        </authorList>
    </citation>
    <scope>NUCLEOTIDE SEQUENCE [LARGE SCALE GENOMIC DNA]</scope>
</reference>
<dbReference type="PANTHER" id="PTHR46417">
    <property type="entry name" value="TRNA (GUANINE-N(1)-)-METHYLTRANSFERASE"/>
    <property type="match status" value="1"/>
</dbReference>
<dbReference type="FunFam" id="3.40.1280.10:FF:000001">
    <property type="entry name" value="tRNA (guanine-N(1)-)-methyltransferase"/>
    <property type="match status" value="1"/>
</dbReference>
<dbReference type="Gene3D" id="1.10.1270.20">
    <property type="entry name" value="tRNA(m1g37)methyltransferase, domain 2"/>
    <property type="match status" value="1"/>
</dbReference>
<evidence type="ECO:0000259" key="18">
    <source>
        <dbReference type="Pfam" id="PF01746"/>
    </source>
</evidence>
<comment type="catalytic activity">
    <reaction evidence="14 15 17">
        <text>guanosine(37) in tRNA + S-adenosyl-L-methionine = N(1)-methylguanosine(37) in tRNA + S-adenosyl-L-homocysteine + H(+)</text>
        <dbReference type="Rhea" id="RHEA:36899"/>
        <dbReference type="Rhea" id="RHEA-COMP:10145"/>
        <dbReference type="Rhea" id="RHEA-COMP:10147"/>
        <dbReference type="ChEBI" id="CHEBI:15378"/>
        <dbReference type="ChEBI" id="CHEBI:57856"/>
        <dbReference type="ChEBI" id="CHEBI:59789"/>
        <dbReference type="ChEBI" id="CHEBI:73542"/>
        <dbReference type="ChEBI" id="CHEBI:74269"/>
        <dbReference type="EC" id="2.1.1.228"/>
    </reaction>
</comment>
<evidence type="ECO:0000256" key="12">
    <source>
        <dbReference type="ARBA" id="ARBA00029736"/>
    </source>
</evidence>
<comment type="subcellular location">
    <subcellularLocation>
        <location evidence="2 15 17">Cytoplasm</location>
    </subcellularLocation>
</comment>
<evidence type="ECO:0000256" key="5">
    <source>
        <dbReference type="ARBA" id="ARBA00012807"/>
    </source>
</evidence>
<proteinExistence type="inferred from homology"/>
<dbReference type="CDD" id="cd18080">
    <property type="entry name" value="TrmD-like"/>
    <property type="match status" value="1"/>
</dbReference>
<evidence type="ECO:0000256" key="3">
    <source>
        <dbReference type="ARBA" id="ARBA00007630"/>
    </source>
</evidence>
<dbReference type="STRING" id="1802069.A2970_02300"/>
<evidence type="ECO:0000256" key="10">
    <source>
        <dbReference type="ARBA" id="ARBA00022691"/>
    </source>
</evidence>
<dbReference type="GO" id="GO:0052906">
    <property type="term" value="F:tRNA (guanine(37)-N1)-methyltransferase activity"/>
    <property type="evidence" value="ECO:0007669"/>
    <property type="project" value="UniProtKB-UniRule"/>
</dbReference>
<feature type="domain" description="tRNA methyltransferase TRMD/TRM10-type" evidence="18">
    <location>
        <begin position="1"/>
        <end position="235"/>
    </location>
</feature>
<comment type="caution">
    <text evidence="19">The sequence shown here is derived from an EMBL/GenBank/DDBJ whole genome shotgun (WGS) entry which is preliminary data.</text>
</comment>
<comment type="function">
    <text evidence="1 15 17">Specifically methylates guanosine-37 in various tRNAs.</text>
</comment>
<keyword evidence="9 15" id="KW-0808">Transferase</keyword>
<dbReference type="SUPFAM" id="SSF75217">
    <property type="entry name" value="alpha/beta knot"/>
    <property type="match status" value="1"/>
</dbReference>
<dbReference type="GO" id="GO:0005829">
    <property type="term" value="C:cytosol"/>
    <property type="evidence" value="ECO:0007669"/>
    <property type="project" value="TreeGrafter"/>
</dbReference>
<dbReference type="GO" id="GO:0002939">
    <property type="term" value="P:tRNA N1-guanine methylation"/>
    <property type="evidence" value="ECO:0007669"/>
    <property type="project" value="TreeGrafter"/>
</dbReference>
<dbReference type="Pfam" id="PF01746">
    <property type="entry name" value="tRNA_m1G_MT"/>
    <property type="match status" value="1"/>
</dbReference>
<name>A0A1F7JB62_9BACT</name>
<evidence type="ECO:0000256" key="11">
    <source>
        <dbReference type="ARBA" id="ARBA00022694"/>
    </source>
</evidence>
<keyword evidence="7 15" id="KW-0963">Cytoplasm</keyword>
<keyword evidence="10 15" id="KW-0949">S-adenosyl-L-methionine</keyword>